<evidence type="ECO:0000256" key="1">
    <source>
        <dbReference type="SAM" id="Phobius"/>
    </source>
</evidence>
<keyword evidence="1" id="KW-0812">Transmembrane</keyword>
<evidence type="ECO:0000313" key="2">
    <source>
        <dbReference type="EMBL" id="SDH29703.1"/>
    </source>
</evidence>
<sequence length="108" mass="12007">TIRTIDPIGHIGSALIHPLAFALLTVVFSGGTVWAWPLALAALLARLALKMQSDHALRQPHHDLWLLPFWDIVSFLIFVASFFSTRVIWRGFSFTVDGNGLLSPVQDE</sequence>
<name>A0A1G8B9J7_9BURK</name>
<protein>
    <submittedName>
        <fullName evidence="2">Ceramide glucosyltransferase</fullName>
    </submittedName>
</protein>
<reference evidence="2 3" key="1">
    <citation type="submission" date="2016-10" db="EMBL/GenBank/DDBJ databases">
        <authorList>
            <person name="de Groot N.N."/>
        </authorList>
    </citation>
    <scope>NUCLEOTIDE SEQUENCE [LARGE SCALE GENOMIC DNA]</scope>
    <source>
        <strain evidence="2 3">LMG 2247</strain>
    </source>
</reference>
<feature type="transmembrane region" description="Helical" evidence="1">
    <location>
        <begin position="64"/>
        <end position="83"/>
    </location>
</feature>
<proteinExistence type="predicted"/>
<dbReference type="GO" id="GO:0016740">
    <property type="term" value="F:transferase activity"/>
    <property type="evidence" value="ECO:0007669"/>
    <property type="project" value="UniProtKB-KW"/>
</dbReference>
<keyword evidence="1" id="KW-1133">Transmembrane helix</keyword>
<dbReference type="EMBL" id="FNCJ01000008">
    <property type="protein sequence ID" value="SDH29703.1"/>
    <property type="molecule type" value="Genomic_DNA"/>
</dbReference>
<keyword evidence="2" id="KW-0808">Transferase</keyword>
<accession>A0A1G8B9J7</accession>
<dbReference type="Proteomes" id="UP000199706">
    <property type="component" value="Unassembled WGS sequence"/>
</dbReference>
<dbReference type="AlphaFoldDB" id="A0A1G8B9J7"/>
<evidence type="ECO:0000313" key="3">
    <source>
        <dbReference type="Proteomes" id="UP000199706"/>
    </source>
</evidence>
<feature type="non-terminal residue" evidence="2">
    <location>
        <position position="1"/>
    </location>
</feature>
<organism evidence="2 3">
    <name type="scientific">Paraburkholderia phenazinium</name>
    <dbReference type="NCBI Taxonomy" id="60549"/>
    <lineage>
        <taxon>Bacteria</taxon>
        <taxon>Pseudomonadati</taxon>
        <taxon>Pseudomonadota</taxon>
        <taxon>Betaproteobacteria</taxon>
        <taxon>Burkholderiales</taxon>
        <taxon>Burkholderiaceae</taxon>
        <taxon>Paraburkholderia</taxon>
    </lineage>
</organism>
<feature type="transmembrane region" description="Helical" evidence="1">
    <location>
        <begin position="20"/>
        <end position="44"/>
    </location>
</feature>
<keyword evidence="1" id="KW-0472">Membrane</keyword>
<gene>
    <name evidence="2" type="ORF">SAMN05216466_108329</name>
</gene>